<comment type="similarity">
    <text evidence="2">Belongs to the ADIPOR family.</text>
</comment>
<feature type="transmembrane region" description="Helical" evidence="7">
    <location>
        <begin position="186"/>
        <end position="206"/>
    </location>
</feature>
<name>A0AAD7X5C8_9APHY</name>
<gene>
    <name evidence="8" type="ORF">ONZ51_g11550</name>
</gene>
<keyword evidence="9" id="KW-1185">Reference proteome</keyword>
<organism evidence="8 9">
    <name type="scientific">Trametes cubensis</name>
    <dbReference type="NCBI Taxonomy" id="1111947"/>
    <lineage>
        <taxon>Eukaryota</taxon>
        <taxon>Fungi</taxon>
        <taxon>Dikarya</taxon>
        <taxon>Basidiomycota</taxon>
        <taxon>Agaricomycotina</taxon>
        <taxon>Agaricomycetes</taxon>
        <taxon>Polyporales</taxon>
        <taxon>Polyporaceae</taxon>
        <taxon>Trametes</taxon>
    </lineage>
</organism>
<evidence type="ECO:0000256" key="7">
    <source>
        <dbReference type="SAM" id="Phobius"/>
    </source>
</evidence>
<dbReference type="GO" id="GO:0006882">
    <property type="term" value="P:intracellular zinc ion homeostasis"/>
    <property type="evidence" value="ECO:0007669"/>
    <property type="project" value="TreeGrafter"/>
</dbReference>
<dbReference type="EMBL" id="JAPEVG010000564">
    <property type="protein sequence ID" value="KAJ8457409.1"/>
    <property type="molecule type" value="Genomic_DNA"/>
</dbReference>
<feature type="transmembrane region" description="Helical" evidence="7">
    <location>
        <begin position="222"/>
        <end position="244"/>
    </location>
</feature>
<keyword evidence="5 7" id="KW-0472">Membrane</keyword>
<keyword evidence="6" id="KW-0862">Zinc</keyword>
<feature type="binding site" evidence="6">
    <location>
        <position position="143"/>
    </location>
    <ligand>
        <name>Zn(2+)</name>
        <dbReference type="ChEBI" id="CHEBI:29105"/>
    </ligand>
</feature>
<proteinExistence type="inferred from homology"/>
<evidence type="ECO:0000256" key="6">
    <source>
        <dbReference type="PIRSR" id="PIRSR604254-1"/>
    </source>
</evidence>
<evidence type="ECO:0000256" key="5">
    <source>
        <dbReference type="ARBA" id="ARBA00023136"/>
    </source>
</evidence>
<dbReference type="GO" id="GO:0046872">
    <property type="term" value="F:metal ion binding"/>
    <property type="evidence" value="ECO:0007669"/>
    <property type="project" value="UniProtKB-KW"/>
</dbReference>
<feature type="transmembrane region" description="Helical" evidence="7">
    <location>
        <begin position="93"/>
        <end position="111"/>
    </location>
</feature>
<comment type="subcellular location">
    <subcellularLocation>
        <location evidence="1">Membrane</location>
        <topology evidence="1">Multi-pass membrane protein</topology>
    </subcellularLocation>
</comment>
<evidence type="ECO:0000256" key="3">
    <source>
        <dbReference type="ARBA" id="ARBA00022692"/>
    </source>
</evidence>
<dbReference type="GO" id="GO:0016020">
    <property type="term" value="C:membrane"/>
    <property type="evidence" value="ECO:0007669"/>
    <property type="project" value="UniProtKB-SubCell"/>
</dbReference>
<dbReference type="Proteomes" id="UP001215151">
    <property type="component" value="Unassembled WGS sequence"/>
</dbReference>
<accession>A0AAD7X5C8</accession>
<evidence type="ECO:0000256" key="1">
    <source>
        <dbReference type="ARBA" id="ARBA00004141"/>
    </source>
</evidence>
<dbReference type="GO" id="GO:0038023">
    <property type="term" value="F:signaling receptor activity"/>
    <property type="evidence" value="ECO:0007669"/>
    <property type="project" value="TreeGrafter"/>
</dbReference>
<keyword evidence="3 7" id="KW-0812">Transmembrane</keyword>
<feature type="transmembrane region" description="Helical" evidence="7">
    <location>
        <begin position="158"/>
        <end position="180"/>
    </location>
</feature>
<feature type="transmembrane region" description="Helical" evidence="7">
    <location>
        <begin position="123"/>
        <end position="146"/>
    </location>
</feature>
<keyword evidence="4 7" id="KW-1133">Transmembrane helix</keyword>
<dbReference type="PANTHER" id="PTHR20855">
    <property type="entry name" value="ADIPOR/PROGESTIN RECEPTOR-RELATED"/>
    <property type="match status" value="1"/>
</dbReference>
<comment type="caution">
    <text evidence="8">The sequence shown here is derived from an EMBL/GenBank/DDBJ whole genome shotgun (WGS) entry which is preliminary data.</text>
</comment>
<keyword evidence="6" id="KW-0479">Metal-binding</keyword>
<evidence type="ECO:0000313" key="9">
    <source>
        <dbReference type="Proteomes" id="UP001215151"/>
    </source>
</evidence>
<evidence type="ECO:0000256" key="4">
    <source>
        <dbReference type="ARBA" id="ARBA00022989"/>
    </source>
</evidence>
<feature type="transmembrane region" description="Helical" evidence="7">
    <location>
        <begin position="250"/>
        <end position="267"/>
    </location>
</feature>
<reference evidence="8" key="1">
    <citation type="submission" date="2022-11" db="EMBL/GenBank/DDBJ databases">
        <title>Genome Sequence of Cubamyces cubensis.</title>
        <authorList>
            <person name="Buettner E."/>
        </authorList>
    </citation>
    <scope>NUCLEOTIDE SEQUENCE</scope>
    <source>
        <strain evidence="8">MPL-01</strain>
    </source>
</reference>
<dbReference type="PANTHER" id="PTHR20855:SF52">
    <property type="entry name" value="ADIPONECTIN RECEPTOR PROTEIN"/>
    <property type="match status" value="1"/>
</dbReference>
<evidence type="ECO:0008006" key="10">
    <source>
        <dbReference type="Google" id="ProtNLM"/>
    </source>
</evidence>
<dbReference type="InterPro" id="IPR004254">
    <property type="entry name" value="AdipoR/HlyIII-related"/>
</dbReference>
<dbReference type="AlphaFoldDB" id="A0AAD7X5C8"/>
<sequence>MPLRGRKVLNNSAKDVKDANGAPSVSVKAISDALAEPGKPSRKTLTWLEIPDWQKDNEYILTGYRRATASWRACAASVFGYLHNETVNIHSHLLGAVLFLTLLATFPMVHFTHYESTTWADVIMFTIFLSAAVFCLFSSAFYHTFSAHSQEVAGRCNALDYTGIVVLIVGSFFPCIYYGFFCDPHYQAFYLSGITVAGLGAAYIVLNPEYRKPTHRGARTKVFIFLGLSGIIPTLHGLVTHGFYTLCYEMGFGWLLASGALYIIGALL</sequence>
<protein>
    <recommendedName>
        <fullName evidence="10">HlyIII-domain-containing protein</fullName>
    </recommendedName>
</protein>
<dbReference type="Pfam" id="PF03006">
    <property type="entry name" value="HlyIII"/>
    <property type="match status" value="1"/>
</dbReference>
<evidence type="ECO:0000313" key="8">
    <source>
        <dbReference type="EMBL" id="KAJ8457409.1"/>
    </source>
</evidence>
<evidence type="ECO:0000256" key="2">
    <source>
        <dbReference type="ARBA" id="ARBA00007018"/>
    </source>
</evidence>